<dbReference type="GO" id="GO:0005737">
    <property type="term" value="C:cytoplasm"/>
    <property type="evidence" value="ECO:0007669"/>
    <property type="project" value="UniProtKB-SubCell"/>
</dbReference>
<keyword evidence="5" id="KW-0819">tRNA processing</keyword>
<accession>A0A9D9H7Z4</accession>
<evidence type="ECO:0000256" key="3">
    <source>
        <dbReference type="ARBA" id="ARBA00019010"/>
    </source>
</evidence>
<evidence type="ECO:0000256" key="9">
    <source>
        <dbReference type="ARBA" id="ARBA00022842"/>
    </source>
</evidence>
<reference evidence="11" key="2">
    <citation type="journal article" date="2021" name="PeerJ">
        <title>Extensive microbial diversity within the chicken gut microbiome revealed by metagenomics and culture.</title>
        <authorList>
            <person name="Gilroy R."/>
            <person name="Ravi A."/>
            <person name="Getino M."/>
            <person name="Pursley I."/>
            <person name="Horton D.L."/>
            <person name="Alikhan N.F."/>
            <person name="Baker D."/>
            <person name="Gharbi K."/>
            <person name="Hall N."/>
            <person name="Watson M."/>
            <person name="Adriaenssens E.M."/>
            <person name="Foster-Nyarko E."/>
            <person name="Jarju S."/>
            <person name="Secka A."/>
            <person name="Antonio M."/>
            <person name="Oren A."/>
            <person name="Chaudhuri R.R."/>
            <person name="La Ragione R."/>
            <person name="Hildebrand F."/>
            <person name="Pallen M.J."/>
        </authorList>
    </citation>
    <scope>NUCLEOTIDE SEQUENCE</scope>
    <source>
        <strain evidence="11">C6-149</strain>
    </source>
</reference>
<dbReference type="Pfam" id="PF02367">
    <property type="entry name" value="TsaE"/>
    <property type="match status" value="1"/>
</dbReference>
<organism evidence="11 12">
    <name type="scientific">Candidatus Gallilactobacillus intestinavium</name>
    <dbReference type="NCBI Taxonomy" id="2840838"/>
    <lineage>
        <taxon>Bacteria</taxon>
        <taxon>Bacillati</taxon>
        <taxon>Bacillota</taxon>
        <taxon>Bacilli</taxon>
        <taxon>Lactobacillales</taxon>
        <taxon>Lactobacillaceae</taxon>
        <taxon>Lactobacillaceae incertae sedis</taxon>
        <taxon>Candidatus Gallilactobacillus</taxon>
    </lineage>
</organism>
<reference evidence="11" key="1">
    <citation type="submission" date="2020-10" db="EMBL/GenBank/DDBJ databases">
        <authorList>
            <person name="Gilroy R."/>
        </authorList>
    </citation>
    <scope>NUCLEOTIDE SEQUENCE</scope>
    <source>
        <strain evidence="11">C6-149</strain>
    </source>
</reference>
<evidence type="ECO:0000256" key="1">
    <source>
        <dbReference type="ARBA" id="ARBA00004496"/>
    </source>
</evidence>
<evidence type="ECO:0000256" key="2">
    <source>
        <dbReference type="ARBA" id="ARBA00007599"/>
    </source>
</evidence>
<keyword evidence="4" id="KW-0963">Cytoplasm</keyword>
<keyword evidence="9" id="KW-0460">Magnesium</keyword>
<dbReference type="AlphaFoldDB" id="A0A9D9H7Z4"/>
<evidence type="ECO:0000256" key="4">
    <source>
        <dbReference type="ARBA" id="ARBA00022490"/>
    </source>
</evidence>
<dbReference type="NCBIfam" id="TIGR00150">
    <property type="entry name" value="T6A_YjeE"/>
    <property type="match status" value="1"/>
</dbReference>
<dbReference type="Proteomes" id="UP000823614">
    <property type="component" value="Unassembled WGS sequence"/>
</dbReference>
<proteinExistence type="inferred from homology"/>
<dbReference type="PANTHER" id="PTHR33540">
    <property type="entry name" value="TRNA THREONYLCARBAMOYLADENOSINE BIOSYNTHESIS PROTEIN TSAE"/>
    <property type="match status" value="1"/>
</dbReference>
<dbReference type="GO" id="GO:0005524">
    <property type="term" value="F:ATP binding"/>
    <property type="evidence" value="ECO:0007669"/>
    <property type="project" value="UniProtKB-KW"/>
</dbReference>
<dbReference type="GO" id="GO:0046872">
    <property type="term" value="F:metal ion binding"/>
    <property type="evidence" value="ECO:0007669"/>
    <property type="project" value="UniProtKB-KW"/>
</dbReference>
<sequence length="150" mass="17098">MMNKITYSEQETFLLGKKIAKLLNPSDVILLEGDLGAGKTTFTKGLAEGLGIKETVNSPTFNIIKEYTSGRLPLYHIDAYRLEYGGAEELGLEEYFFGDGVTVIEWSEFIKDLLPEHFLKISFKYIDNQQRSLTFFADDEHYQSIVKILN</sequence>
<dbReference type="PANTHER" id="PTHR33540:SF2">
    <property type="entry name" value="TRNA THREONYLCARBAMOYLADENOSINE BIOSYNTHESIS PROTEIN TSAE"/>
    <property type="match status" value="1"/>
</dbReference>
<name>A0A9D9H7Z4_9LACO</name>
<comment type="subcellular location">
    <subcellularLocation>
        <location evidence="1">Cytoplasm</location>
    </subcellularLocation>
</comment>
<evidence type="ECO:0000256" key="10">
    <source>
        <dbReference type="ARBA" id="ARBA00032441"/>
    </source>
</evidence>
<evidence type="ECO:0000256" key="5">
    <source>
        <dbReference type="ARBA" id="ARBA00022694"/>
    </source>
</evidence>
<dbReference type="EMBL" id="JADIMP010000015">
    <property type="protein sequence ID" value="MBO8440969.1"/>
    <property type="molecule type" value="Genomic_DNA"/>
</dbReference>
<evidence type="ECO:0000313" key="11">
    <source>
        <dbReference type="EMBL" id="MBO8440969.1"/>
    </source>
</evidence>
<evidence type="ECO:0000256" key="8">
    <source>
        <dbReference type="ARBA" id="ARBA00022840"/>
    </source>
</evidence>
<gene>
    <name evidence="11" type="primary">tsaE</name>
    <name evidence="11" type="ORF">IAA89_00750</name>
</gene>
<evidence type="ECO:0000256" key="7">
    <source>
        <dbReference type="ARBA" id="ARBA00022741"/>
    </source>
</evidence>
<dbReference type="InterPro" id="IPR003442">
    <property type="entry name" value="T6A_TsaE"/>
</dbReference>
<dbReference type="Gene3D" id="3.40.50.300">
    <property type="entry name" value="P-loop containing nucleotide triphosphate hydrolases"/>
    <property type="match status" value="1"/>
</dbReference>
<evidence type="ECO:0000313" key="12">
    <source>
        <dbReference type="Proteomes" id="UP000823614"/>
    </source>
</evidence>
<evidence type="ECO:0000256" key="6">
    <source>
        <dbReference type="ARBA" id="ARBA00022723"/>
    </source>
</evidence>
<protein>
    <recommendedName>
        <fullName evidence="3">tRNA threonylcarbamoyladenosine biosynthesis protein TsaE</fullName>
    </recommendedName>
    <alternativeName>
        <fullName evidence="10">t(6)A37 threonylcarbamoyladenosine biosynthesis protein TsaE</fullName>
    </alternativeName>
</protein>
<dbReference type="GO" id="GO:0002949">
    <property type="term" value="P:tRNA threonylcarbamoyladenosine modification"/>
    <property type="evidence" value="ECO:0007669"/>
    <property type="project" value="InterPro"/>
</dbReference>
<comment type="similarity">
    <text evidence="2">Belongs to the TsaE family.</text>
</comment>
<keyword evidence="8" id="KW-0067">ATP-binding</keyword>
<dbReference type="SUPFAM" id="SSF52540">
    <property type="entry name" value="P-loop containing nucleoside triphosphate hydrolases"/>
    <property type="match status" value="1"/>
</dbReference>
<keyword evidence="7" id="KW-0547">Nucleotide-binding</keyword>
<keyword evidence="6" id="KW-0479">Metal-binding</keyword>
<dbReference type="InterPro" id="IPR027417">
    <property type="entry name" value="P-loop_NTPase"/>
</dbReference>
<comment type="caution">
    <text evidence="11">The sequence shown here is derived from an EMBL/GenBank/DDBJ whole genome shotgun (WGS) entry which is preliminary data.</text>
</comment>